<proteinExistence type="predicted"/>
<keyword evidence="2" id="KW-1133">Transmembrane helix</keyword>
<feature type="compositionally biased region" description="Low complexity" evidence="1">
    <location>
        <begin position="1"/>
        <end position="11"/>
    </location>
</feature>
<keyword evidence="2" id="KW-0812">Transmembrane</keyword>
<dbReference type="PIRSF" id="PIRSF026631">
    <property type="entry name" value="UCP026631"/>
    <property type="match status" value="1"/>
</dbReference>
<dbReference type="RefSeq" id="WP_163774543.1">
    <property type="nucleotide sequence ID" value="NZ_JAAGXA010000023.1"/>
</dbReference>
<comment type="caution">
    <text evidence="4">The sequence shown here is derived from an EMBL/GenBank/DDBJ whole genome shotgun (WGS) entry which is preliminary data.</text>
</comment>
<sequence>MSDPYGYGAPGSAPPPPPWPPAPPPPPAEEWQRLDRRLLVISPLQVLRGFAVPIIFSLIGIGTQAGVWTLLLVPVSLVAAGFFGALPWLTTSYRRTPTQLELRTGWLNRKRLTAPLDRVRSVDLTASLIHRVLGVTKVEIGTGVDDERITLEAVDVAEARRLQQELLDRARPGTAGVGPDVVPAAPAAGGPAPAEAGQAEEQLAALSWSWLRFAPLNVAQMAIVLGACAGASQFVDDLPFADVDHAQSAYAWVTSQVLVLVVLVALGVAAVLWLVIAVVGYVLTWSGFRLVRLRPAGRPEETSIQLRAGLLTTRSTTVEERRVRGVRLTEQALMRVAGGGELATLATGVEEGTTTVVPPCPSPVAVSVGHEVLGARETAPLQVPLARHGGAARRRAHVRWQRLPLLLVLVAVGLTLGFEGPWWPPVLVAVLLGAFGVVGAEQSYRHLGHALTHRPDGTPWHVVMGSGGYDRVRTVLETDGVIGWVVRQSFFQRRLGLATLVATTAAGPESVELRDVPLPEALRLADAATPGLLTPFRAR</sequence>
<evidence type="ECO:0000259" key="3">
    <source>
        <dbReference type="Pfam" id="PF03703"/>
    </source>
</evidence>
<feature type="region of interest" description="Disordered" evidence="1">
    <location>
        <begin position="1"/>
        <end position="28"/>
    </location>
</feature>
<feature type="transmembrane region" description="Helical" evidence="2">
    <location>
        <begin position="38"/>
        <end position="61"/>
    </location>
</feature>
<dbReference type="Proteomes" id="UP000468687">
    <property type="component" value="Unassembled WGS sequence"/>
</dbReference>
<feature type="region of interest" description="Disordered" evidence="1">
    <location>
        <begin position="171"/>
        <end position="194"/>
    </location>
</feature>
<reference evidence="4 5" key="1">
    <citation type="journal article" date="2014" name="Int. J. Syst. Evol. Microbiol.">
        <title>Nocardioides zeae sp. nov., isolated from the stem of Zea mays.</title>
        <authorList>
            <person name="Glaeser S.P."/>
            <person name="McInroy J.A."/>
            <person name="Busse H.J."/>
            <person name="Kampfer P."/>
        </authorList>
    </citation>
    <scope>NUCLEOTIDE SEQUENCE [LARGE SCALE GENOMIC DNA]</scope>
    <source>
        <strain evidence="4 5">JCM 30728</strain>
    </source>
</reference>
<gene>
    <name evidence="4" type="ORF">G3T38_20055</name>
</gene>
<keyword evidence="2" id="KW-0472">Membrane</keyword>
<dbReference type="PANTHER" id="PTHR34473:SF2">
    <property type="entry name" value="UPF0699 TRANSMEMBRANE PROTEIN YDBT"/>
    <property type="match status" value="1"/>
</dbReference>
<evidence type="ECO:0000313" key="5">
    <source>
        <dbReference type="Proteomes" id="UP000468687"/>
    </source>
</evidence>
<dbReference type="PANTHER" id="PTHR34473">
    <property type="entry name" value="UPF0699 TRANSMEMBRANE PROTEIN YDBS"/>
    <property type="match status" value="1"/>
</dbReference>
<feature type="transmembrane region" description="Helical" evidence="2">
    <location>
        <begin position="216"/>
        <end position="235"/>
    </location>
</feature>
<organism evidence="4 5">
    <name type="scientific">Nocardioides zeae</name>
    <dbReference type="NCBI Taxonomy" id="1457234"/>
    <lineage>
        <taxon>Bacteria</taxon>
        <taxon>Bacillati</taxon>
        <taxon>Actinomycetota</taxon>
        <taxon>Actinomycetes</taxon>
        <taxon>Propionibacteriales</taxon>
        <taxon>Nocardioidaceae</taxon>
        <taxon>Nocardioides</taxon>
    </lineage>
</organism>
<dbReference type="Pfam" id="PF03703">
    <property type="entry name" value="bPH_2"/>
    <property type="match status" value="2"/>
</dbReference>
<feature type="transmembrane region" description="Helical" evidence="2">
    <location>
        <begin position="67"/>
        <end position="89"/>
    </location>
</feature>
<dbReference type="InterPro" id="IPR014529">
    <property type="entry name" value="UCP026631"/>
</dbReference>
<feature type="domain" description="YdbS-like PH" evidence="3">
    <location>
        <begin position="461"/>
        <end position="526"/>
    </location>
</feature>
<keyword evidence="5" id="KW-1185">Reference proteome</keyword>
<feature type="domain" description="YdbS-like PH" evidence="3">
    <location>
        <begin position="88"/>
        <end position="165"/>
    </location>
</feature>
<dbReference type="AlphaFoldDB" id="A0A6P0HQR2"/>
<evidence type="ECO:0000256" key="1">
    <source>
        <dbReference type="SAM" id="MobiDB-lite"/>
    </source>
</evidence>
<feature type="compositionally biased region" description="Pro residues" evidence="1">
    <location>
        <begin position="12"/>
        <end position="28"/>
    </location>
</feature>
<dbReference type="InterPro" id="IPR005182">
    <property type="entry name" value="YdbS-like_PH"/>
</dbReference>
<name>A0A6P0HQR2_9ACTN</name>
<evidence type="ECO:0000256" key="2">
    <source>
        <dbReference type="SAM" id="Phobius"/>
    </source>
</evidence>
<feature type="compositionally biased region" description="Low complexity" evidence="1">
    <location>
        <begin position="172"/>
        <end position="194"/>
    </location>
</feature>
<feature type="transmembrane region" description="Helical" evidence="2">
    <location>
        <begin position="255"/>
        <end position="284"/>
    </location>
</feature>
<feature type="transmembrane region" description="Helical" evidence="2">
    <location>
        <begin position="403"/>
        <end position="420"/>
    </location>
</feature>
<dbReference type="EMBL" id="JAAGXA010000023">
    <property type="protein sequence ID" value="NEN80550.1"/>
    <property type="molecule type" value="Genomic_DNA"/>
</dbReference>
<evidence type="ECO:0000313" key="4">
    <source>
        <dbReference type="EMBL" id="NEN80550.1"/>
    </source>
</evidence>
<accession>A0A6P0HQR2</accession>
<protein>
    <submittedName>
        <fullName evidence="4">PH domain-containing protein</fullName>
    </submittedName>
</protein>